<feature type="repeat" description="RCC1" evidence="1">
    <location>
        <begin position="473"/>
        <end position="534"/>
    </location>
</feature>
<evidence type="ECO:0000313" key="2">
    <source>
        <dbReference type="EMBL" id="EPY26737.1"/>
    </source>
</evidence>
<evidence type="ECO:0000256" key="1">
    <source>
        <dbReference type="PROSITE-ProRule" id="PRU00235"/>
    </source>
</evidence>
<dbReference type="SUPFAM" id="SSF50985">
    <property type="entry name" value="RCC1/BLIP-II"/>
    <property type="match status" value="4"/>
</dbReference>
<feature type="repeat" description="RCC1" evidence="1">
    <location>
        <begin position="326"/>
        <end position="377"/>
    </location>
</feature>
<dbReference type="PANTHER" id="PTHR45982">
    <property type="entry name" value="REGULATOR OF CHROMOSOME CONDENSATION"/>
    <property type="match status" value="1"/>
</dbReference>
<evidence type="ECO:0000313" key="3">
    <source>
        <dbReference type="Proteomes" id="UP000015354"/>
    </source>
</evidence>
<dbReference type="OrthoDB" id="8068875at2759"/>
<feature type="repeat" description="RCC1" evidence="1">
    <location>
        <begin position="591"/>
        <end position="658"/>
    </location>
</feature>
<proteinExistence type="predicted"/>
<dbReference type="InterPro" id="IPR009091">
    <property type="entry name" value="RCC1/BLIP-II"/>
</dbReference>
<reference evidence="2 3" key="1">
    <citation type="journal article" date="2013" name="PLoS ONE">
        <title>Predicting the Proteins of Angomonas deanei, Strigomonas culicis and Their Respective Endosymbionts Reveals New Aspects of the Trypanosomatidae Family.</title>
        <authorList>
            <person name="Motta M.C."/>
            <person name="Martins A.C."/>
            <person name="de Souza S.S."/>
            <person name="Catta-Preta C.M."/>
            <person name="Silva R."/>
            <person name="Klein C.C."/>
            <person name="de Almeida L.G."/>
            <person name="de Lima Cunha O."/>
            <person name="Ciapina L.P."/>
            <person name="Brocchi M."/>
            <person name="Colabardini A.C."/>
            <person name="de Araujo Lima B."/>
            <person name="Machado C.R."/>
            <person name="de Almeida Soares C.M."/>
            <person name="Probst C.M."/>
            <person name="de Menezes C.B."/>
            <person name="Thompson C.E."/>
            <person name="Bartholomeu D.C."/>
            <person name="Gradia D.F."/>
            <person name="Pavoni D.P."/>
            <person name="Grisard E.C."/>
            <person name="Fantinatti-Garboggini F."/>
            <person name="Marchini F.K."/>
            <person name="Rodrigues-Luiz G.F."/>
            <person name="Wagner G."/>
            <person name="Goldman G.H."/>
            <person name="Fietto J.L."/>
            <person name="Elias M.C."/>
            <person name="Goldman M.H."/>
            <person name="Sagot M.F."/>
            <person name="Pereira M."/>
            <person name="Stoco P.H."/>
            <person name="de Mendonca-Neto R.P."/>
            <person name="Teixeira S.M."/>
            <person name="Maciel T.E."/>
            <person name="de Oliveira Mendes T.A."/>
            <person name="Urmenyi T.P."/>
            <person name="de Souza W."/>
            <person name="Schenkman S."/>
            <person name="de Vasconcelos A.T."/>
        </authorList>
    </citation>
    <scope>NUCLEOTIDE SEQUENCE [LARGE SCALE GENOMIC DNA]</scope>
</reference>
<feature type="repeat" description="RCC1" evidence="1">
    <location>
        <begin position="709"/>
        <end position="754"/>
    </location>
</feature>
<feature type="repeat" description="RCC1" evidence="1">
    <location>
        <begin position="274"/>
        <end position="325"/>
    </location>
</feature>
<dbReference type="PRINTS" id="PR00633">
    <property type="entry name" value="RCCNDNSATION"/>
</dbReference>
<feature type="repeat" description="RCC1" evidence="1">
    <location>
        <begin position="659"/>
        <end position="708"/>
    </location>
</feature>
<dbReference type="PROSITE" id="PS50012">
    <property type="entry name" value="RCC1_3"/>
    <property type="match status" value="7"/>
</dbReference>
<dbReference type="InterPro" id="IPR000408">
    <property type="entry name" value="Reg_chr_condens"/>
</dbReference>
<protein>
    <submittedName>
        <fullName evidence="2">Regulator of chromosome condensation</fullName>
    </submittedName>
</protein>
<comment type="caution">
    <text evidence="2">The sequence shown here is derived from an EMBL/GenBank/DDBJ whole genome shotgun (WGS) entry which is preliminary data.</text>
</comment>
<sequence length="843" mass="90529">MAERVGLLYVSSDKELSANSQKLLERYINGDGVIVGWGLCRDGELGTGNRYNLVTPFMIGGHDKPIRMACSSLSSCWLGIRNVVMTMGSGMWGELAVGNPRFCPRVVANEMNMPICPGQIEVPLFTAPQNDIVIDIAGGFSYFTCISLKGSVYAWGANNYAQCHPDFLRNACCGFAQPRTIPNEVVVQVACANFAVLARTMSGAVYGWGLSVLLGDEKDIEAGLASRELQLETVQATPDRKVVPDAIELTFFKDKAISLLRAGPWHFAAVTKEGRVYTWGLGNNGRLGHGDEADQIPPTLVEALREKKVIEVACGSFHTVFVTADGEAYACGDNEGAQCGVVGEFNVLTPTLLKVCADRKVIHAGCGRHHTLLLLETGEFVAFGSGIGLGVGVGYGLRMVRCQPVMENYTSLWLSSGATHNFALTIPKATTRCWVLGVPHRGVPAAVTSVGLKEGILSCGIGSGFTLMISRRGSCYAFGVGGWGQLGYETSAAKDFTPDRVPVVPHATRLAYFSRTVVTYVAAGFSFSMAIIEGERVYAWGNNSYGQCGIGVDPKKFKRIPQPREIEWLCDKEIVQVACGSYFALAMSSSGDVYSWGAIECCGIGLEPSADVLPETMLMRDVGSESQGVVLSPVKVPGLSNIIQIATGGWHALALNPIGEIYAWGVGAGGRLGLGDSDSHHTPVRIKLNAFVTRIGAGCYTSFAIDDDAKLYVWGVNDKNQLGVAGKVNTPTMVLKNVRDACVGKTFTLALTYESTFHMAGTMEFDTGACVSNGFHDVINLPERLQPINLRSENFKGVRVFAGQDHAIILLEKDTPPMELIGDVTASLRRQPEASIVSYANKS</sequence>
<dbReference type="PROSITE" id="PS00626">
    <property type="entry name" value="RCC1_2"/>
    <property type="match status" value="3"/>
</dbReference>
<dbReference type="EMBL" id="ATMH01006105">
    <property type="protein sequence ID" value="EPY26737.1"/>
    <property type="molecule type" value="Genomic_DNA"/>
</dbReference>
<keyword evidence="3" id="KW-1185">Reference proteome</keyword>
<dbReference type="GO" id="GO:0005085">
    <property type="term" value="F:guanyl-nucleotide exchange factor activity"/>
    <property type="evidence" value="ECO:0007669"/>
    <property type="project" value="TreeGrafter"/>
</dbReference>
<dbReference type="PANTHER" id="PTHR45982:SF1">
    <property type="entry name" value="REGULATOR OF CHROMOSOME CONDENSATION"/>
    <property type="match status" value="1"/>
</dbReference>
<dbReference type="AlphaFoldDB" id="S9U7L8"/>
<dbReference type="GO" id="GO:0005737">
    <property type="term" value="C:cytoplasm"/>
    <property type="evidence" value="ECO:0007669"/>
    <property type="project" value="TreeGrafter"/>
</dbReference>
<organism evidence="2 3">
    <name type="scientific">Strigomonas culicis</name>
    <dbReference type="NCBI Taxonomy" id="28005"/>
    <lineage>
        <taxon>Eukaryota</taxon>
        <taxon>Discoba</taxon>
        <taxon>Euglenozoa</taxon>
        <taxon>Kinetoplastea</taxon>
        <taxon>Metakinetoplastina</taxon>
        <taxon>Trypanosomatida</taxon>
        <taxon>Trypanosomatidae</taxon>
        <taxon>Strigomonadinae</taxon>
        <taxon>Strigomonas</taxon>
    </lineage>
</organism>
<dbReference type="Gene3D" id="2.130.10.30">
    <property type="entry name" value="Regulator of chromosome condensation 1/beta-lactamase-inhibitor protein II"/>
    <property type="match status" value="4"/>
</dbReference>
<dbReference type="Proteomes" id="UP000015354">
    <property type="component" value="Unassembled WGS sequence"/>
</dbReference>
<dbReference type="Pfam" id="PF00415">
    <property type="entry name" value="RCC1"/>
    <property type="match status" value="6"/>
</dbReference>
<name>S9U7L8_9TRYP</name>
<gene>
    <name evidence="2" type="ORF">STCU_06105</name>
</gene>
<accession>S9U7L8</accession>
<dbReference type="InterPro" id="IPR051553">
    <property type="entry name" value="Ran_GTPase-activating"/>
</dbReference>
<feature type="repeat" description="RCC1" evidence="1">
    <location>
        <begin position="535"/>
        <end position="590"/>
    </location>
</feature>